<dbReference type="AlphaFoldDB" id="A0A7J4MXQ2"/>
<dbReference type="InterPro" id="IPR036188">
    <property type="entry name" value="FAD/NAD-bd_sf"/>
</dbReference>
<evidence type="ECO:0000313" key="7">
    <source>
        <dbReference type="EMBL" id="HIH65110.1"/>
    </source>
</evidence>
<dbReference type="Proteomes" id="UP000538031">
    <property type="component" value="Unassembled WGS sequence"/>
</dbReference>
<comment type="cofactor">
    <cofactor evidence="1">
        <name>FAD</name>
        <dbReference type="ChEBI" id="CHEBI:57692"/>
    </cofactor>
</comment>
<feature type="non-terminal residue" evidence="7">
    <location>
        <position position="1"/>
    </location>
</feature>
<evidence type="ECO:0000313" key="8">
    <source>
        <dbReference type="Proteomes" id="UP000538031"/>
    </source>
</evidence>
<dbReference type="GO" id="GO:0016614">
    <property type="term" value="F:oxidoreductase activity, acting on CH-OH group of donors"/>
    <property type="evidence" value="ECO:0007669"/>
    <property type="project" value="InterPro"/>
</dbReference>
<feature type="domain" description="Glucose-methanol-choline oxidoreductase C-terminal" evidence="6">
    <location>
        <begin position="7"/>
        <end position="56"/>
    </location>
</feature>
<protein>
    <submittedName>
        <fullName evidence="7">Ferredoxin</fullName>
    </submittedName>
</protein>
<dbReference type="PANTHER" id="PTHR42784">
    <property type="entry name" value="PYRANOSE 2-OXIDASE"/>
    <property type="match status" value="1"/>
</dbReference>
<evidence type="ECO:0000256" key="1">
    <source>
        <dbReference type="ARBA" id="ARBA00001974"/>
    </source>
</evidence>
<evidence type="ECO:0000256" key="4">
    <source>
        <dbReference type="ARBA" id="ARBA00022827"/>
    </source>
</evidence>
<keyword evidence="5" id="KW-0560">Oxidoreductase</keyword>
<evidence type="ECO:0000256" key="5">
    <source>
        <dbReference type="ARBA" id="ARBA00023002"/>
    </source>
</evidence>
<accession>A0A7J4MXQ2</accession>
<sequence>LRSTGPRGAHPGGTASLGEVVDENLETSIEGLFVADASVLPEAPGAPPILTIMALARRLARHIVSVL</sequence>
<dbReference type="PANTHER" id="PTHR42784:SF1">
    <property type="entry name" value="PYRANOSE 2-OXIDASE"/>
    <property type="match status" value="1"/>
</dbReference>
<evidence type="ECO:0000256" key="2">
    <source>
        <dbReference type="ARBA" id="ARBA00010790"/>
    </source>
</evidence>
<comment type="caution">
    <text evidence="7">The sequence shown here is derived from an EMBL/GenBank/DDBJ whole genome shotgun (WGS) entry which is preliminary data.</text>
</comment>
<keyword evidence="4" id="KW-0274">FAD</keyword>
<keyword evidence="3" id="KW-0285">Flavoprotein</keyword>
<comment type="similarity">
    <text evidence="2">Belongs to the GMC oxidoreductase family.</text>
</comment>
<reference evidence="8" key="1">
    <citation type="journal article" date="2020" name="bioRxiv">
        <title>A rank-normalized archaeal taxonomy based on genome phylogeny resolves widespread incomplete and uneven classifications.</title>
        <authorList>
            <person name="Rinke C."/>
            <person name="Chuvochina M."/>
            <person name="Mussig A.J."/>
            <person name="Chaumeil P.-A."/>
            <person name="Waite D.W."/>
            <person name="Whitman W.B."/>
            <person name="Parks D.H."/>
            <person name="Hugenholtz P."/>
        </authorList>
    </citation>
    <scope>NUCLEOTIDE SEQUENCE [LARGE SCALE GENOMIC DNA]</scope>
</reference>
<proteinExistence type="inferred from homology"/>
<dbReference type="InterPro" id="IPR007867">
    <property type="entry name" value="GMC_OxRtase_C"/>
</dbReference>
<dbReference type="SUPFAM" id="SSF51905">
    <property type="entry name" value="FAD/NAD(P)-binding domain"/>
    <property type="match status" value="1"/>
</dbReference>
<dbReference type="InterPro" id="IPR051473">
    <property type="entry name" value="P2Ox-like"/>
</dbReference>
<evidence type="ECO:0000259" key="6">
    <source>
        <dbReference type="Pfam" id="PF05199"/>
    </source>
</evidence>
<organism evidence="7 8">
    <name type="scientific">Methanothermobacter thermautotrophicus</name>
    <name type="common">Methanobacterium thermoformicicum</name>
    <dbReference type="NCBI Taxonomy" id="145262"/>
    <lineage>
        <taxon>Archaea</taxon>
        <taxon>Methanobacteriati</taxon>
        <taxon>Methanobacteriota</taxon>
        <taxon>Methanomada group</taxon>
        <taxon>Methanobacteria</taxon>
        <taxon>Methanobacteriales</taxon>
        <taxon>Methanobacteriaceae</taxon>
        <taxon>Methanothermobacter</taxon>
    </lineage>
</organism>
<gene>
    <name evidence="7" type="ORF">HA285_05905</name>
</gene>
<dbReference type="Gene3D" id="3.50.50.60">
    <property type="entry name" value="FAD/NAD(P)-binding domain"/>
    <property type="match status" value="1"/>
</dbReference>
<name>A0A7J4MXQ2_METTF</name>
<dbReference type="Pfam" id="PF05199">
    <property type="entry name" value="GMC_oxred_C"/>
    <property type="match status" value="1"/>
</dbReference>
<dbReference type="EMBL" id="DUHT01000063">
    <property type="protein sequence ID" value="HIH65110.1"/>
    <property type="molecule type" value="Genomic_DNA"/>
</dbReference>
<evidence type="ECO:0000256" key="3">
    <source>
        <dbReference type="ARBA" id="ARBA00022630"/>
    </source>
</evidence>